<dbReference type="FunCoup" id="A0A7C8MVQ8">
    <property type="interactions" value="422"/>
</dbReference>
<dbReference type="Gene3D" id="2.60.40.150">
    <property type="entry name" value="C2 domain"/>
    <property type="match status" value="1"/>
</dbReference>
<gene>
    <name evidence="12" type="ORF">GQX73_g946</name>
</gene>
<dbReference type="PANTHER" id="PTHR24075:SF0">
    <property type="entry name" value="TRANSLOCATION PROTEIN SEC63 HOMOLOG"/>
    <property type="match status" value="1"/>
</dbReference>
<dbReference type="Gene3D" id="1.10.287.110">
    <property type="entry name" value="DnaJ domain"/>
    <property type="match status" value="1"/>
</dbReference>
<feature type="compositionally biased region" description="Acidic residues" evidence="9">
    <location>
        <begin position="866"/>
        <end position="877"/>
    </location>
</feature>
<accession>A0A7C8MVQ8</accession>
<evidence type="ECO:0000256" key="2">
    <source>
        <dbReference type="ARBA" id="ARBA00022448"/>
    </source>
</evidence>
<dbReference type="SUPFAM" id="SSF46565">
    <property type="entry name" value="Chaperone J-domain"/>
    <property type="match status" value="1"/>
</dbReference>
<feature type="compositionally biased region" description="Low complexity" evidence="9">
    <location>
        <begin position="13"/>
        <end position="28"/>
    </location>
</feature>
<feature type="transmembrane region" description="Helical" evidence="10">
    <location>
        <begin position="114"/>
        <end position="133"/>
    </location>
</feature>
<dbReference type="SMART" id="SM00973">
    <property type="entry name" value="Sec63"/>
    <property type="match status" value="1"/>
</dbReference>
<evidence type="ECO:0000256" key="9">
    <source>
        <dbReference type="SAM" id="MobiDB-lite"/>
    </source>
</evidence>
<sequence length="924" mass="102517">MPTDDSQPPPSTPSTVTTVLTAPPVSSPRTPFFSPLPTLNEYPHEEKPWATRHRRRRSLVVDVLSPIKTRSSAVNADDVLPRHSPGAPNVQAKPDQVYFPGQAKSLEGIAIRSFYLGIALALSSTTMISILLFTASPLWRVPFFIGALSTFHFLEFWTTARYNTSVAKIDSFLLTANWPAYAIAHMAASLECLLTKLLFPNRAWAPFYSSHILLLVGFMLVFLGQATRSLAMAQAGPSFNHTIQRHVCTMSSDYSYDEQGQFYPFFIFTLSTIVTLPLTYSLLTPSKDPEALAPRIRTSYKPDHADLIQAQAKAHKRKQRKVKRAIAALIGWAIMAGMLYLIITTQRTTAKIWNPYDILGLPESATEKQIKQHYKRLGLKFHPDKIRPDPAKNETVESLNDKWVDLTKAYQALTDEDVRNNWIQYGHPDGKQGFSIGIALPKFIVSDGNGKYVVLVYAILLGVLLPYLVGSWWYGTQRMTKEGVLVESANNLFREYTDATDEGDLITALSTGKEFRSFLKGEKAESGLATIESRILEKGEVTPYAGGLSDKDKDKLEDLESGVRRKVLALLWAYLGRVELDDQALNSAKYLVAPVAQSLCRSFTAIALAYGNTAPLLASYYISQRLIQAIPPKASPLFQLPYFTPAVVKAVEGDSKIHMSVQQFMGLPDSQRRKLAIGKGLLNEEQYKTAVEISQQLPYFQVAKAFFKVTGEKYIIPQSLVSFVVKGRFVPPGSTDVPAVDELDLEDVDPAEDDLDAMLGRKKTVKDASGKIVTEDFKPVSPPITFAPYYSRDHSPKWHVFLSDSKQGRMAVPPFTFTTFDKPIVKPDGKPTYHMQTLKAHYVGFDTKMEVTLSVEEASKAAQMAAEDEISEPDEDSLAGQMSALKGGPVAKRKAGEEESDDESGTEEEESDTSATNTDTEDES</sequence>
<keyword evidence="8" id="KW-0143">Chaperone</keyword>
<keyword evidence="5" id="KW-0653">Protein transport</keyword>
<dbReference type="PROSITE" id="PS50076">
    <property type="entry name" value="DNAJ_2"/>
    <property type="match status" value="1"/>
</dbReference>
<feature type="region of interest" description="Disordered" evidence="9">
    <location>
        <begin position="1"/>
        <end position="38"/>
    </location>
</feature>
<reference evidence="12 13" key="1">
    <citation type="submission" date="2019-12" db="EMBL/GenBank/DDBJ databases">
        <title>Draft genome sequence of the ascomycete Xylaria multiplex DSM 110363.</title>
        <authorList>
            <person name="Buettner E."/>
            <person name="Kellner H."/>
        </authorList>
    </citation>
    <scope>NUCLEOTIDE SEQUENCE [LARGE SCALE GENOMIC DNA]</scope>
    <source>
        <strain evidence="12 13">DSM 110363</strain>
    </source>
</reference>
<evidence type="ECO:0000256" key="10">
    <source>
        <dbReference type="SAM" id="Phobius"/>
    </source>
</evidence>
<dbReference type="CDD" id="cd06257">
    <property type="entry name" value="DnaJ"/>
    <property type="match status" value="1"/>
</dbReference>
<dbReference type="AlphaFoldDB" id="A0A7C8MVQ8"/>
<dbReference type="OrthoDB" id="1734229at2759"/>
<evidence type="ECO:0000259" key="11">
    <source>
        <dbReference type="PROSITE" id="PS50076"/>
    </source>
</evidence>
<evidence type="ECO:0000313" key="12">
    <source>
        <dbReference type="EMBL" id="KAF2972570.1"/>
    </source>
</evidence>
<dbReference type="InterPro" id="IPR035892">
    <property type="entry name" value="C2_domain_sf"/>
</dbReference>
<evidence type="ECO:0000256" key="7">
    <source>
        <dbReference type="ARBA" id="ARBA00023136"/>
    </source>
</evidence>
<keyword evidence="2" id="KW-0813">Transport</keyword>
<dbReference type="PANTHER" id="PTHR24075">
    <property type="entry name" value="SEC63 DOMAIN-CONTAINING"/>
    <property type="match status" value="1"/>
</dbReference>
<dbReference type="InterPro" id="IPR004179">
    <property type="entry name" value="Sec63-dom"/>
</dbReference>
<comment type="caution">
    <text evidence="12">The sequence shown here is derived from an EMBL/GenBank/DDBJ whole genome shotgun (WGS) entry which is preliminary data.</text>
</comment>
<keyword evidence="7 10" id="KW-0472">Membrane</keyword>
<dbReference type="GO" id="GO:0008320">
    <property type="term" value="F:protein transmembrane transporter activity"/>
    <property type="evidence" value="ECO:0007669"/>
    <property type="project" value="TreeGrafter"/>
</dbReference>
<dbReference type="FunFam" id="1.10.287.110:FF:000039">
    <property type="entry name" value="Protein translocation complex component (Npl1)"/>
    <property type="match status" value="1"/>
</dbReference>
<feature type="transmembrane region" description="Helical" evidence="10">
    <location>
        <begin position="452"/>
        <end position="474"/>
    </location>
</feature>
<dbReference type="EMBL" id="WUBL01000005">
    <property type="protein sequence ID" value="KAF2972570.1"/>
    <property type="molecule type" value="Genomic_DNA"/>
</dbReference>
<dbReference type="SUPFAM" id="SSF81296">
    <property type="entry name" value="E set domains"/>
    <property type="match status" value="1"/>
</dbReference>
<dbReference type="InParanoid" id="A0A7C8MVQ8"/>
<dbReference type="Proteomes" id="UP000481858">
    <property type="component" value="Unassembled WGS sequence"/>
</dbReference>
<dbReference type="InterPro" id="IPR014756">
    <property type="entry name" value="Ig_E-set"/>
</dbReference>
<organism evidence="12 13">
    <name type="scientific">Xylaria multiplex</name>
    <dbReference type="NCBI Taxonomy" id="323545"/>
    <lineage>
        <taxon>Eukaryota</taxon>
        <taxon>Fungi</taxon>
        <taxon>Dikarya</taxon>
        <taxon>Ascomycota</taxon>
        <taxon>Pezizomycotina</taxon>
        <taxon>Sordariomycetes</taxon>
        <taxon>Xylariomycetidae</taxon>
        <taxon>Xylariales</taxon>
        <taxon>Xylariaceae</taxon>
        <taxon>Xylaria</taxon>
    </lineage>
</organism>
<evidence type="ECO:0000313" key="13">
    <source>
        <dbReference type="Proteomes" id="UP000481858"/>
    </source>
</evidence>
<proteinExistence type="predicted"/>
<evidence type="ECO:0000256" key="5">
    <source>
        <dbReference type="ARBA" id="ARBA00022927"/>
    </source>
</evidence>
<evidence type="ECO:0000256" key="4">
    <source>
        <dbReference type="ARBA" id="ARBA00022824"/>
    </source>
</evidence>
<feature type="transmembrane region" description="Helical" evidence="10">
    <location>
        <begin position="139"/>
        <end position="157"/>
    </location>
</feature>
<feature type="compositionally biased region" description="Acidic residues" evidence="9">
    <location>
        <begin position="898"/>
        <end position="912"/>
    </location>
</feature>
<dbReference type="Gene3D" id="1.10.3380.10">
    <property type="entry name" value="Sec63 N-terminal domain-like domain"/>
    <property type="match status" value="1"/>
</dbReference>
<protein>
    <recommendedName>
        <fullName evidence="11">J domain-containing protein</fullName>
    </recommendedName>
</protein>
<dbReference type="Pfam" id="PF00226">
    <property type="entry name" value="DnaJ"/>
    <property type="match status" value="1"/>
</dbReference>
<evidence type="ECO:0000256" key="3">
    <source>
        <dbReference type="ARBA" id="ARBA00022692"/>
    </source>
</evidence>
<evidence type="ECO:0000256" key="1">
    <source>
        <dbReference type="ARBA" id="ARBA00004477"/>
    </source>
</evidence>
<dbReference type="SUPFAM" id="SSF158702">
    <property type="entry name" value="Sec63 N-terminal domain-like"/>
    <property type="match status" value="1"/>
</dbReference>
<dbReference type="InterPro" id="IPR001623">
    <property type="entry name" value="DnaJ_domain"/>
</dbReference>
<comment type="subcellular location">
    <subcellularLocation>
        <location evidence="1">Endoplasmic reticulum membrane</location>
        <topology evidence="1">Multi-pass membrane protein</topology>
    </subcellularLocation>
</comment>
<dbReference type="InterPro" id="IPR036869">
    <property type="entry name" value="J_dom_sf"/>
</dbReference>
<feature type="domain" description="J" evidence="11">
    <location>
        <begin position="354"/>
        <end position="426"/>
    </location>
</feature>
<evidence type="ECO:0000256" key="8">
    <source>
        <dbReference type="ARBA" id="ARBA00023186"/>
    </source>
</evidence>
<feature type="transmembrane region" description="Helical" evidence="10">
    <location>
        <begin position="262"/>
        <end position="283"/>
    </location>
</feature>
<dbReference type="PRINTS" id="PR00625">
    <property type="entry name" value="JDOMAIN"/>
</dbReference>
<name>A0A7C8MVQ8_9PEZI</name>
<dbReference type="GO" id="GO:0006614">
    <property type="term" value="P:SRP-dependent cotranslational protein targeting to membrane"/>
    <property type="evidence" value="ECO:0007669"/>
    <property type="project" value="TreeGrafter"/>
</dbReference>
<keyword evidence="3 10" id="KW-0812">Transmembrane</keyword>
<feature type="transmembrane region" description="Helical" evidence="10">
    <location>
        <begin position="205"/>
        <end position="224"/>
    </location>
</feature>
<keyword evidence="13" id="KW-1185">Reference proteome</keyword>
<feature type="transmembrane region" description="Helical" evidence="10">
    <location>
        <begin position="325"/>
        <end position="343"/>
    </location>
</feature>
<dbReference type="GO" id="GO:0031207">
    <property type="term" value="C:Sec62/Sec63 complex"/>
    <property type="evidence" value="ECO:0007669"/>
    <property type="project" value="TreeGrafter"/>
</dbReference>
<dbReference type="SMART" id="SM00271">
    <property type="entry name" value="DnaJ"/>
    <property type="match status" value="1"/>
</dbReference>
<dbReference type="GO" id="GO:0003723">
    <property type="term" value="F:RNA binding"/>
    <property type="evidence" value="ECO:0007669"/>
    <property type="project" value="TreeGrafter"/>
</dbReference>
<dbReference type="Pfam" id="PF02889">
    <property type="entry name" value="Sec63"/>
    <property type="match status" value="1"/>
</dbReference>
<dbReference type="GO" id="GO:0006620">
    <property type="term" value="P:post-translational protein targeting to endoplasmic reticulum membrane"/>
    <property type="evidence" value="ECO:0007669"/>
    <property type="project" value="TreeGrafter"/>
</dbReference>
<keyword evidence="4" id="KW-0256">Endoplasmic reticulum</keyword>
<dbReference type="Gene3D" id="1.10.150.20">
    <property type="entry name" value="5' to 3' exonuclease, C-terminal subdomain"/>
    <property type="match status" value="1"/>
</dbReference>
<evidence type="ECO:0000256" key="6">
    <source>
        <dbReference type="ARBA" id="ARBA00022989"/>
    </source>
</evidence>
<keyword evidence="6 10" id="KW-1133">Transmembrane helix</keyword>
<feature type="region of interest" description="Disordered" evidence="9">
    <location>
        <begin position="863"/>
        <end position="924"/>
    </location>
</feature>